<keyword evidence="2" id="KW-1133">Transmembrane helix</keyword>
<name>S8AET5_DACHA</name>
<gene>
    <name evidence="3" type="ORF">H072_4562</name>
</gene>
<feature type="region of interest" description="Disordered" evidence="1">
    <location>
        <begin position="127"/>
        <end position="146"/>
    </location>
</feature>
<sequence>MTRTTGSEEVVVLSLFQCSSNAIRRENPRIKGTRLTKRAKRKWAAFEDDEDHSPFPSTLIFRGKGSLAGPPEKSRNSRTSLEQAKDPNMHTSTRQKHPFAPLEPGSLKPDEALRRANFSEGLFGSSDGNVMGRLQRGDDDYSDDGKKADNSKTIMMGMMVMVTVVVVVVVVFDMRKRTYYSFRVTTRLWRSISLMYTVWLVRIDGRFAGHESYQQVIGSREIWMRNICYR</sequence>
<feature type="compositionally biased region" description="Basic and acidic residues" evidence="1">
    <location>
        <begin position="135"/>
        <end position="146"/>
    </location>
</feature>
<keyword evidence="2" id="KW-0812">Transmembrane</keyword>
<reference evidence="3 4" key="1">
    <citation type="journal article" date="2013" name="PLoS Genet.">
        <title>Genomic mechanisms accounting for the adaptation to parasitism in nematode-trapping fungi.</title>
        <authorList>
            <person name="Meerupati T."/>
            <person name="Andersson K.M."/>
            <person name="Friman E."/>
            <person name="Kumar D."/>
            <person name="Tunlid A."/>
            <person name="Ahren D."/>
        </authorList>
    </citation>
    <scope>NUCLEOTIDE SEQUENCE [LARGE SCALE GENOMIC DNA]</scope>
    <source>
        <strain evidence="3 4">CBS 200.50</strain>
    </source>
</reference>
<protein>
    <submittedName>
        <fullName evidence="3">Uncharacterized protein</fullName>
    </submittedName>
</protein>
<dbReference type="Proteomes" id="UP000015100">
    <property type="component" value="Unassembled WGS sequence"/>
</dbReference>
<evidence type="ECO:0000313" key="4">
    <source>
        <dbReference type="Proteomes" id="UP000015100"/>
    </source>
</evidence>
<evidence type="ECO:0000313" key="3">
    <source>
        <dbReference type="EMBL" id="EPS41570.1"/>
    </source>
</evidence>
<reference evidence="4" key="2">
    <citation type="submission" date="2013-04" db="EMBL/GenBank/DDBJ databases">
        <title>Genomic mechanisms accounting for the adaptation to parasitism in nematode-trapping fungi.</title>
        <authorList>
            <person name="Ahren D.G."/>
        </authorList>
    </citation>
    <scope>NUCLEOTIDE SEQUENCE [LARGE SCALE GENOMIC DNA]</scope>
    <source>
        <strain evidence="4">CBS 200.50</strain>
    </source>
</reference>
<evidence type="ECO:0000256" key="1">
    <source>
        <dbReference type="SAM" id="MobiDB-lite"/>
    </source>
</evidence>
<dbReference type="AlphaFoldDB" id="S8AET5"/>
<keyword evidence="4" id="KW-1185">Reference proteome</keyword>
<dbReference type="HOGENOM" id="CLU_1204722_0_0_1"/>
<feature type="transmembrane region" description="Helical" evidence="2">
    <location>
        <begin position="154"/>
        <end position="172"/>
    </location>
</feature>
<organism evidence="3 4">
    <name type="scientific">Dactylellina haptotyla (strain CBS 200.50)</name>
    <name type="common">Nematode-trapping fungus</name>
    <name type="synonym">Monacrosporium haptotylum</name>
    <dbReference type="NCBI Taxonomy" id="1284197"/>
    <lineage>
        <taxon>Eukaryota</taxon>
        <taxon>Fungi</taxon>
        <taxon>Dikarya</taxon>
        <taxon>Ascomycota</taxon>
        <taxon>Pezizomycotina</taxon>
        <taxon>Orbiliomycetes</taxon>
        <taxon>Orbiliales</taxon>
        <taxon>Orbiliaceae</taxon>
        <taxon>Dactylellina</taxon>
    </lineage>
</organism>
<proteinExistence type="predicted"/>
<feature type="region of interest" description="Disordered" evidence="1">
    <location>
        <begin position="46"/>
        <end position="106"/>
    </location>
</feature>
<evidence type="ECO:0000256" key="2">
    <source>
        <dbReference type="SAM" id="Phobius"/>
    </source>
</evidence>
<comment type="caution">
    <text evidence="3">The sequence shown here is derived from an EMBL/GenBank/DDBJ whole genome shotgun (WGS) entry which is preliminary data.</text>
</comment>
<dbReference type="EMBL" id="AQGS01000238">
    <property type="protein sequence ID" value="EPS41570.1"/>
    <property type="molecule type" value="Genomic_DNA"/>
</dbReference>
<keyword evidence="2" id="KW-0472">Membrane</keyword>
<accession>S8AET5</accession>